<comment type="caution">
    <text evidence="2">The sequence shown here is derived from an EMBL/GenBank/DDBJ whole genome shotgun (WGS) entry which is preliminary data.</text>
</comment>
<dbReference type="Gene3D" id="3.30.70.270">
    <property type="match status" value="1"/>
</dbReference>
<keyword evidence="3" id="KW-1185">Reference proteome</keyword>
<feature type="domain" description="Reverse transcriptase" evidence="1">
    <location>
        <begin position="12"/>
        <end position="97"/>
    </location>
</feature>
<dbReference type="PANTHER" id="PTHR24559:SF444">
    <property type="entry name" value="REVERSE TRANSCRIPTASE DOMAIN-CONTAINING PROTEIN"/>
    <property type="match status" value="1"/>
</dbReference>
<dbReference type="InterPro" id="IPR000477">
    <property type="entry name" value="RT_dom"/>
</dbReference>
<gene>
    <name evidence="2" type="ORF">PoB_006089000</name>
</gene>
<dbReference type="Pfam" id="PF00078">
    <property type="entry name" value="RVT_1"/>
    <property type="match status" value="1"/>
</dbReference>
<organism evidence="2 3">
    <name type="scientific">Plakobranchus ocellatus</name>
    <dbReference type="NCBI Taxonomy" id="259542"/>
    <lineage>
        <taxon>Eukaryota</taxon>
        <taxon>Metazoa</taxon>
        <taxon>Spiralia</taxon>
        <taxon>Lophotrochozoa</taxon>
        <taxon>Mollusca</taxon>
        <taxon>Gastropoda</taxon>
        <taxon>Heterobranchia</taxon>
        <taxon>Euthyneura</taxon>
        <taxon>Panpulmonata</taxon>
        <taxon>Sacoglossa</taxon>
        <taxon>Placobranchoidea</taxon>
        <taxon>Plakobranchidae</taxon>
        <taxon>Plakobranchus</taxon>
    </lineage>
</organism>
<reference evidence="2 3" key="1">
    <citation type="journal article" date="2021" name="Elife">
        <title>Chloroplast acquisition without the gene transfer in kleptoplastic sea slugs, Plakobranchus ocellatus.</title>
        <authorList>
            <person name="Maeda T."/>
            <person name="Takahashi S."/>
            <person name="Yoshida T."/>
            <person name="Shimamura S."/>
            <person name="Takaki Y."/>
            <person name="Nagai Y."/>
            <person name="Toyoda A."/>
            <person name="Suzuki Y."/>
            <person name="Arimoto A."/>
            <person name="Ishii H."/>
            <person name="Satoh N."/>
            <person name="Nishiyama T."/>
            <person name="Hasebe M."/>
            <person name="Maruyama T."/>
            <person name="Minagawa J."/>
            <person name="Obokata J."/>
            <person name="Shigenobu S."/>
        </authorList>
    </citation>
    <scope>NUCLEOTIDE SEQUENCE [LARGE SCALE GENOMIC DNA]</scope>
</reference>
<dbReference type="InterPro" id="IPR043128">
    <property type="entry name" value="Rev_trsase/Diguanyl_cyclase"/>
</dbReference>
<dbReference type="AlphaFoldDB" id="A0AAV4CRD0"/>
<dbReference type="Gene3D" id="3.10.10.10">
    <property type="entry name" value="HIV Type 1 Reverse Transcriptase, subunit A, domain 1"/>
    <property type="match status" value="1"/>
</dbReference>
<dbReference type="InterPro" id="IPR053134">
    <property type="entry name" value="RNA-dir_DNA_polymerase"/>
</dbReference>
<name>A0AAV4CRD0_9GAST</name>
<sequence length="98" mass="11329">MIAPTDVFQGIRNDNHLSKVHLSKGYWQIPVCQVDIPKMAFVTMDHHCEFLRMPSGKMNSGATLTRIVKMLVRGMNCMIDYVDDILIQTPTWKNHERL</sequence>
<proteinExistence type="predicted"/>
<dbReference type="Proteomes" id="UP000735302">
    <property type="component" value="Unassembled WGS sequence"/>
</dbReference>
<protein>
    <submittedName>
        <fullName evidence="2">Retrovirus-related pol polyprotein from transposon opus</fullName>
    </submittedName>
</protein>
<dbReference type="EMBL" id="BLXT01006896">
    <property type="protein sequence ID" value="GFO34385.1"/>
    <property type="molecule type" value="Genomic_DNA"/>
</dbReference>
<dbReference type="SUPFAM" id="SSF56672">
    <property type="entry name" value="DNA/RNA polymerases"/>
    <property type="match status" value="1"/>
</dbReference>
<evidence type="ECO:0000313" key="2">
    <source>
        <dbReference type="EMBL" id="GFO34385.1"/>
    </source>
</evidence>
<accession>A0AAV4CRD0</accession>
<dbReference type="PANTHER" id="PTHR24559">
    <property type="entry name" value="TRANSPOSON TY3-I GAG-POL POLYPROTEIN"/>
    <property type="match status" value="1"/>
</dbReference>
<dbReference type="InterPro" id="IPR043502">
    <property type="entry name" value="DNA/RNA_pol_sf"/>
</dbReference>
<evidence type="ECO:0000259" key="1">
    <source>
        <dbReference type="Pfam" id="PF00078"/>
    </source>
</evidence>
<evidence type="ECO:0000313" key="3">
    <source>
        <dbReference type="Proteomes" id="UP000735302"/>
    </source>
</evidence>